<dbReference type="InterPro" id="IPR001753">
    <property type="entry name" value="Enoyl-CoA_hydra/iso"/>
</dbReference>
<comment type="similarity">
    <text evidence="1">Belongs to the enoyl-CoA hydratase/isomerase family.</text>
</comment>
<organism evidence="3 4">
    <name type="scientific">Rhizobium aquaticum</name>
    <dbReference type="NCBI Taxonomy" id="1549636"/>
    <lineage>
        <taxon>Bacteria</taxon>
        <taxon>Pseudomonadati</taxon>
        <taxon>Pseudomonadota</taxon>
        <taxon>Alphaproteobacteria</taxon>
        <taxon>Hyphomicrobiales</taxon>
        <taxon>Rhizobiaceae</taxon>
        <taxon>Rhizobium/Agrobacterium group</taxon>
        <taxon>Rhizobium</taxon>
    </lineage>
</organism>
<gene>
    <name evidence="3" type="ORF">ABID16_000742</name>
</gene>
<dbReference type="CDD" id="cd06558">
    <property type="entry name" value="crotonase-like"/>
    <property type="match status" value="1"/>
</dbReference>
<protein>
    <submittedName>
        <fullName evidence="3">Enoyl-CoA hydratase/carnithine racemase</fullName>
    </submittedName>
</protein>
<dbReference type="EMBL" id="JBEPMB010000001">
    <property type="protein sequence ID" value="MET3612437.1"/>
    <property type="molecule type" value="Genomic_DNA"/>
</dbReference>
<evidence type="ECO:0000313" key="3">
    <source>
        <dbReference type="EMBL" id="MET3612437.1"/>
    </source>
</evidence>
<dbReference type="InterPro" id="IPR029045">
    <property type="entry name" value="ClpP/crotonase-like_dom_sf"/>
</dbReference>
<keyword evidence="4" id="KW-1185">Reference proteome</keyword>
<dbReference type="RefSeq" id="WP_354554998.1">
    <property type="nucleotide sequence ID" value="NZ_JBEPMB010000001.1"/>
</dbReference>
<evidence type="ECO:0000256" key="2">
    <source>
        <dbReference type="ARBA" id="ARBA00023239"/>
    </source>
</evidence>
<dbReference type="Gene3D" id="3.90.226.10">
    <property type="entry name" value="2-enoyl-CoA Hydratase, Chain A, domain 1"/>
    <property type="match status" value="1"/>
</dbReference>
<keyword evidence="2" id="KW-0456">Lyase</keyword>
<sequence length="266" mass="27280">MNLTQAFAGGGIVATLENHVGLLTISNARRKNALNLAMWQGVTEATDWLVAHDARAMILQGDGGVDFSAGADISEFDEVRKDTQSALAYEAANSAAFAAIREAPVPVIAKLRGICFGGGLGLAAAADIRIGDETGRFAVPAGKLGLAYPADAMADIVAALGQATARLAVFTARQFSASDLGGSGLLTMRVESAALDGTVEKIAADIAANAPLSIRASKVAIRAVVAGDAALQAEAARQGAATFDSADYREGRTAFAEKRKAVFTGR</sequence>
<dbReference type="InterPro" id="IPR014748">
    <property type="entry name" value="Enoyl-CoA_hydra_C"/>
</dbReference>
<comment type="caution">
    <text evidence="3">The sequence shown here is derived from an EMBL/GenBank/DDBJ whole genome shotgun (WGS) entry which is preliminary data.</text>
</comment>
<dbReference type="PANTHER" id="PTHR11941">
    <property type="entry name" value="ENOYL-COA HYDRATASE-RELATED"/>
    <property type="match status" value="1"/>
</dbReference>
<reference evidence="3 4" key="1">
    <citation type="submission" date="2024-06" db="EMBL/GenBank/DDBJ databases">
        <title>Genomic Encyclopedia of Type Strains, Phase IV (KMG-IV): sequencing the most valuable type-strain genomes for metagenomic binning, comparative biology and taxonomic classification.</title>
        <authorList>
            <person name="Goeker M."/>
        </authorList>
    </citation>
    <scope>NUCLEOTIDE SEQUENCE [LARGE SCALE GENOMIC DNA]</scope>
    <source>
        <strain evidence="3 4">DSM 29780</strain>
    </source>
</reference>
<dbReference type="SUPFAM" id="SSF52096">
    <property type="entry name" value="ClpP/crotonase"/>
    <property type="match status" value="1"/>
</dbReference>
<name>A0ABV2IVC2_9HYPH</name>
<proteinExistence type="inferred from homology"/>
<dbReference type="PANTHER" id="PTHR11941:SF54">
    <property type="entry name" value="ENOYL-COA HYDRATASE, MITOCHONDRIAL"/>
    <property type="match status" value="1"/>
</dbReference>
<evidence type="ECO:0000256" key="1">
    <source>
        <dbReference type="ARBA" id="ARBA00005254"/>
    </source>
</evidence>
<accession>A0ABV2IVC2</accession>
<evidence type="ECO:0000313" key="4">
    <source>
        <dbReference type="Proteomes" id="UP001549047"/>
    </source>
</evidence>
<dbReference type="Gene3D" id="1.10.12.10">
    <property type="entry name" value="Lyase 2-enoyl-coa Hydratase, Chain A, domain 2"/>
    <property type="match status" value="1"/>
</dbReference>
<dbReference type="Pfam" id="PF00378">
    <property type="entry name" value="ECH_1"/>
    <property type="match status" value="1"/>
</dbReference>
<dbReference type="Proteomes" id="UP001549047">
    <property type="component" value="Unassembled WGS sequence"/>
</dbReference>